<comment type="caution">
    <text evidence="2">The sequence shown here is derived from an EMBL/GenBank/DDBJ whole genome shotgun (WGS) entry which is preliminary data.</text>
</comment>
<name>A0ABT5ZWP5_9ACTN</name>
<evidence type="ECO:0000313" key="2">
    <source>
        <dbReference type="EMBL" id="MDF3294242.1"/>
    </source>
</evidence>
<evidence type="ECO:0000256" key="1">
    <source>
        <dbReference type="SAM" id="MobiDB-lite"/>
    </source>
</evidence>
<dbReference type="Proteomes" id="UP001216579">
    <property type="component" value="Unassembled WGS sequence"/>
</dbReference>
<dbReference type="PANTHER" id="PTHR42877">
    <property type="entry name" value="L-ORNITHINE N(5)-MONOOXYGENASE-RELATED"/>
    <property type="match status" value="1"/>
</dbReference>
<reference evidence="2 3" key="1">
    <citation type="submission" date="2023-03" db="EMBL/GenBank/DDBJ databases">
        <title>Draft genome sequence of Streptomyces sp. RB6PN23 isolated from peat swamp forest in Thailand.</title>
        <authorList>
            <person name="Klaysubun C."/>
            <person name="Duangmal K."/>
        </authorList>
    </citation>
    <scope>NUCLEOTIDE SEQUENCE [LARGE SCALE GENOMIC DNA]</scope>
    <source>
        <strain evidence="2 3">RB6PN23</strain>
    </source>
</reference>
<dbReference type="RefSeq" id="WP_276097042.1">
    <property type="nucleotide sequence ID" value="NZ_JARJBC010000039.1"/>
</dbReference>
<dbReference type="SUPFAM" id="SSF51905">
    <property type="entry name" value="FAD/NAD(P)-binding domain"/>
    <property type="match status" value="2"/>
</dbReference>
<evidence type="ECO:0000313" key="3">
    <source>
        <dbReference type="Proteomes" id="UP001216579"/>
    </source>
</evidence>
<feature type="region of interest" description="Disordered" evidence="1">
    <location>
        <begin position="497"/>
        <end position="519"/>
    </location>
</feature>
<accession>A0ABT5ZWP5</accession>
<dbReference type="Pfam" id="PF13738">
    <property type="entry name" value="Pyr_redox_3"/>
    <property type="match status" value="1"/>
</dbReference>
<dbReference type="PANTHER" id="PTHR42877:SF4">
    <property type="entry name" value="FAD_NAD(P)-BINDING DOMAIN-CONTAINING PROTEIN-RELATED"/>
    <property type="match status" value="1"/>
</dbReference>
<sequence>MVDDPGRETSHQAEVAVIGAGLSGLGAAVMLRRAGFEDIVVLEKSDQLGGTWRDNTYPGCGCDVPSLLYEYSFAPGPWRRTFASQPEILAYLRSTVAEHRIEQMIRYGVEVRGGRWDARSGHWHLDTSAGTYSARAVIVATGPWHRPRYPDLPGMADFPGAVFHSARWDHQADLTGRRVAVVGNAASTVQFLPSIQRHAARVDIFQSTAPWVLPKPDHALPERLRNLLYQRPALRRLARGLQAGTQEAIGLTLRHPWMLPPLEAAARLHLRRSVRDPELRQHLTPPHRLGARRLLTSDTYYRAISQPHVRLHPTRATRVEGNDIVGGDGRRIGADTVILATGFHIGHLPIAAHLHGLGGQRLADTWRDGRHAYLGTSVSGYPNLFLLPGPDILHGTTAVPTVVEAQLRHITAALAHLCRGDHAALDVRREVQHAHNAALHTALTTTVYTTDHASYYFDGAGLNTFCWPWSTRRLRRSLAAFDPAAYTWYPRAALPAQRDAPATAQTEPQLRRPPSHLPE</sequence>
<dbReference type="InterPro" id="IPR051209">
    <property type="entry name" value="FAD-bind_Monooxygenase_sf"/>
</dbReference>
<dbReference type="PRINTS" id="PR00469">
    <property type="entry name" value="PNDRDTASEII"/>
</dbReference>
<dbReference type="InterPro" id="IPR036188">
    <property type="entry name" value="FAD/NAD-bd_sf"/>
</dbReference>
<proteinExistence type="predicted"/>
<dbReference type="EMBL" id="JARJBC010000039">
    <property type="protein sequence ID" value="MDF3294242.1"/>
    <property type="molecule type" value="Genomic_DNA"/>
</dbReference>
<dbReference type="Gene3D" id="3.50.50.60">
    <property type="entry name" value="FAD/NAD(P)-binding domain"/>
    <property type="match status" value="2"/>
</dbReference>
<gene>
    <name evidence="2" type="ORF">P3G67_34575</name>
</gene>
<organism evidence="2 3">
    <name type="scientific">Streptomyces silvisoli</name>
    <dbReference type="NCBI Taxonomy" id="3034235"/>
    <lineage>
        <taxon>Bacteria</taxon>
        <taxon>Bacillati</taxon>
        <taxon>Actinomycetota</taxon>
        <taxon>Actinomycetes</taxon>
        <taxon>Kitasatosporales</taxon>
        <taxon>Streptomycetaceae</taxon>
        <taxon>Streptomyces</taxon>
    </lineage>
</organism>
<protein>
    <submittedName>
        <fullName evidence="2">NAD(P)/FAD-dependent oxidoreductase</fullName>
    </submittedName>
</protein>
<keyword evidence="3" id="KW-1185">Reference proteome</keyword>